<comment type="caution">
    <text evidence="2">The sequence shown here is derived from an EMBL/GenBank/DDBJ whole genome shotgun (WGS) entry which is preliminary data.</text>
</comment>
<dbReference type="GO" id="GO:0016491">
    <property type="term" value="F:oxidoreductase activity"/>
    <property type="evidence" value="ECO:0007669"/>
    <property type="project" value="InterPro"/>
</dbReference>
<dbReference type="SUPFAM" id="SSF55447">
    <property type="entry name" value="CO dehydrogenase flavoprotein C-terminal domain-like"/>
    <property type="match status" value="1"/>
</dbReference>
<dbReference type="PANTHER" id="PTHR42659:SF9">
    <property type="entry name" value="XANTHINE DEHYDROGENASE FAD-BINDING SUBUNIT XDHB-RELATED"/>
    <property type="match status" value="1"/>
</dbReference>
<evidence type="ECO:0000259" key="1">
    <source>
        <dbReference type="PROSITE" id="PS51387"/>
    </source>
</evidence>
<organism evidence="2">
    <name type="scientific">marine sediment metagenome</name>
    <dbReference type="NCBI Taxonomy" id="412755"/>
    <lineage>
        <taxon>unclassified sequences</taxon>
        <taxon>metagenomes</taxon>
        <taxon>ecological metagenomes</taxon>
    </lineage>
</organism>
<dbReference type="Gene3D" id="3.30.465.10">
    <property type="match status" value="1"/>
</dbReference>
<dbReference type="Pfam" id="PF03450">
    <property type="entry name" value="CO_deh_flav_C"/>
    <property type="match status" value="1"/>
</dbReference>
<feature type="domain" description="FAD-binding PCMH-type" evidence="1">
    <location>
        <begin position="1"/>
        <end position="176"/>
    </location>
</feature>
<dbReference type="Pfam" id="PF00941">
    <property type="entry name" value="FAD_binding_5"/>
    <property type="match status" value="1"/>
</dbReference>
<dbReference type="SUPFAM" id="SSF56176">
    <property type="entry name" value="FAD-binding/transporter-associated domain-like"/>
    <property type="match status" value="1"/>
</dbReference>
<proteinExistence type="predicted"/>
<dbReference type="PROSITE" id="PS51387">
    <property type="entry name" value="FAD_PCMH"/>
    <property type="match status" value="1"/>
</dbReference>
<dbReference type="InterPro" id="IPR005107">
    <property type="entry name" value="CO_DH_flav_C"/>
</dbReference>
<dbReference type="InterPro" id="IPR036318">
    <property type="entry name" value="FAD-bd_PCMH-like_sf"/>
</dbReference>
<accession>A0A0F9RJS6</accession>
<dbReference type="EMBL" id="LAZR01003515">
    <property type="protein sequence ID" value="KKN17483.1"/>
    <property type="molecule type" value="Genomic_DNA"/>
</dbReference>
<dbReference type="InterPro" id="IPR016169">
    <property type="entry name" value="FAD-bd_PCMH_sub2"/>
</dbReference>
<dbReference type="InterPro" id="IPR016167">
    <property type="entry name" value="FAD-bd_PCMH_sub1"/>
</dbReference>
<dbReference type="InterPro" id="IPR036683">
    <property type="entry name" value="CO_DH_flav_C_dom_sf"/>
</dbReference>
<dbReference type="InterPro" id="IPR016166">
    <property type="entry name" value="FAD-bd_PCMH"/>
</dbReference>
<sequence>MILSEIRLHSPQSLAEAFKLLEELKEARIAAGGTDLFVDMKQGLIEARDIISLQKIEDLRGIGKEDKGIRIGAMVTAQEIISSSLINQHIPALADAARSMASCQIRSMATIGGNISSAVPSADLPPSLIAADATVELRCSESFREVTLTKLFAGPRETICQTGELLTFIFVPFPPPNTGISYQKFALREANALAVASVASRLTLKDGKIDRVAVVLGAVAPTPIEALKTSEFLSGKEPSQSLFEEASLMAKKEAKPISDIRGSIWYRKELISILTRRALTEALLQAQRKSRTKE</sequence>
<dbReference type="InterPro" id="IPR002346">
    <property type="entry name" value="Mopterin_DH_FAD-bd"/>
</dbReference>
<dbReference type="GO" id="GO:0071949">
    <property type="term" value="F:FAD binding"/>
    <property type="evidence" value="ECO:0007669"/>
    <property type="project" value="InterPro"/>
</dbReference>
<dbReference type="AlphaFoldDB" id="A0A0F9RJS6"/>
<name>A0A0F9RJS6_9ZZZZ</name>
<dbReference type="Gene3D" id="3.30.43.10">
    <property type="entry name" value="Uridine Diphospho-n-acetylenolpyruvylglucosamine Reductase, domain 2"/>
    <property type="match status" value="1"/>
</dbReference>
<evidence type="ECO:0000313" key="2">
    <source>
        <dbReference type="EMBL" id="KKN17483.1"/>
    </source>
</evidence>
<protein>
    <recommendedName>
        <fullName evidence="1">FAD-binding PCMH-type domain-containing protein</fullName>
    </recommendedName>
</protein>
<dbReference type="SMART" id="SM01092">
    <property type="entry name" value="CO_deh_flav_C"/>
    <property type="match status" value="1"/>
</dbReference>
<gene>
    <name evidence="2" type="ORF">LCGC14_0965410</name>
</gene>
<dbReference type="Gene3D" id="3.30.390.50">
    <property type="entry name" value="CO dehydrogenase flavoprotein, C-terminal domain"/>
    <property type="match status" value="1"/>
</dbReference>
<dbReference type="InterPro" id="IPR051312">
    <property type="entry name" value="Diverse_Substr_Oxidored"/>
</dbReference>
<reference evidence="2" key="1">
    <citation type="journal article" date="2015" name="Nature">
        <title>Complex archaea that bridge the gap between prokaryotes and eukaryotes.</title>
        <authorList>
            <person name="Spang A."/>
            <person name="Saw J.H."/>
            <person name="Jorgensen S.L."/>
            <person name="Zaremba-Niedzwiedzka K."/>
            <person name="Martijn J."/>
            <person name="Lind A.E."/>
            <person name="van Eijk R."/>
            <person name="Schleper C."/>
            <person name="Guy L."/>
            <person name="Ettema T.J."/>
        </authorList>
    </citation>
    <scope>NUCLEOTIDE SEQUENCE</scope>
</reference>
<dbReference type="PANTHER" id="PTHR42659">
    <property type="entry name" value="XANTHINE DEHYDROGENASE SUBUNIT C-RELATED"/>
    <property type="match status" value="1"/>
</dbReference>